<protein>
    <submittedName>
        <fullName evidence="2">Uncharacterized protein</fullName>
    </submittedName>
</protein>
<accession>A0AAD7WY21</accession>
<evidence type="ECO:0000313" key="3">
    <source>
        <dbReference type="Proteomes" id="UP001221898"/>
    </source>
</evidence>
<evidence type="ECO:0000313" key="2">
    <source>
        <dbReference type="EMBL" id="KAJ8412424.1"/>
    </source>
</evidence>
<feature type="region of interest" description="Disordered" evidence="1">
    <location>
        <begin position="186"/>
        <end position="213"/>
    </location>
</feature>
<sequence>MYHGRATVWNETLPGTHFDDAGDVENAAEGISNNSMTTASLTENIVHVISDSDSGDSLFWTQREVQPVRTVRRQRPEGDTLRPVAVREPHYEDNVSSGPDPAWESPVRSERNRKINQQRRRKQNCRRHIFPFLYTYYKKKCLTQRKSLTFQNAALGGFFKCMEEIKMKSRAAAVMHLVSMSVQSKKRCQDSRRDVSPFSDLDPGDDSEDNEEGSDIKIVVGEIGPHTSDLNGIYFEIFST</sequence>
<dbReference type="EMBL" id="JAINUG010000019">
    <property type="protein sequence ID" value="KAJ8412424.1"/>
    <property type="molecule type" value="Genomic_DNA"/>
</dbReference>
<dbReference type="AlphaFoldDB" id="A0AAD7WY21"/>
<keyword evidence="3" id="KW-1185">Reference proteome</keyword>
<reference evidence="2" key="1">
    <citation type="journal article" date="2023" name="Science">
        <title>Genome structures resolve the early diversification of teleost fishes.</title>
        <authorList>
            <person name="Parey E."/>
            <person name="Louis A."/>
            <person name="Montfort J."/>
            <person name="Bouchez O."/>
            <person name="Roques C."/>
            <person name="Iampietro C."/>
            <person name="Lluch J."/>
            <person name="Castinel A."/>
            <person name="Donnadieu C."/>
            <person name="Desvignes T."/>
            <person name="Floi Bucao C."/>
            <person name="Jouanno E."/>
            <person name="Wen M."/>
            <person name="Mejri S."/>
            <person name="Dirks R."/>
            <person name="Jansen H."/>
            <person name="Henkel C."/>
            <person name="Chen W.J."/>
            <person name="Zahm M."/>
            <person name="Cabau C."/>
            <person name="Klopp C."/>
            <person name="Thompson A.W."/>
            <person name="Robinson-Rechavi M."/>
            <person name="Braasch I."/>
            <person name="Lecointre G."/>
            <person name="Bobe J."/>
            <person name="Postlethwait J.H."/>
            <person name="Berthelot C."/>
            <person name="Roest Crollius H."/>
            <person name="Guiguen Y."/>
        </authorList>
    </citation>
    <scope>NUCLEOTIDE SEQUENCE</scope>
    <source>
        <strain evidence="2">NC1722</strain>
    </source>
</reference>
<evidence type="ECO:0000256" key="1">
    <source>
        <dbReference type="SAM" id="MobiDB-lite"/>
    </source>
</evidence>
<name>A0AAD7WY21_9TELE</name>
<gene>
    <name evidence="2" type="ORF">AAFF_G00127600</name>
</gene>
<comment type="caution">
    <text evidence="2">The sequence shown here is derived from an EMBL/GenBank/DDBJ whole genome shotgun (WGS) entry which is preliminary data.</text>
</comment>
<organism evidence="2 3">
    <name type="scientific">Aldrovandia affinis</name>
    <dbReference type="NCBI Taxonomy" id="143900"/>
    <lineage>
        <taxon>Eukaryota</taxon>
        <taxon>Metazoa</taxon>
        <taxon>Chordata</taxon>
        <taxon>Craniata</taxon>
        <taxon>Vertebrata</taxon>
        <taxon>Euteleostomi</taxon>
        <taxon>Actinopterygii</taxon>
        <taxon>Neopterygii</taxon>
        <taxon>Teleostei</taxon>
        <taxon>Notacanthiformes</taxon>
        <taxon>Halosauridae</taxon>
        <taxon>Aldrovandia</taxon>
    </lineage>
</organism>
<dbReference type="Proteomes" id="UP001221898">
    <property type="component" value="Unassembled WGS sequence"/>
</dbReference>
<feature type="compositionally biased region" description="Acidic residues" evidence="1">
    <location>
        <begin position="202"/>
        <end position="213"/>
    </location>
</feature>
<proteinExistence type="predicted"/>
<feature type="region of interest" description="Disordered" evidence="1">
    <location>
        <begin position="86"/>
        <end position="122"/>
    </location>
</feature>